<feature type="transmembrane region" description="Helical" evidence="2">
    <location>
        <begin position="518"/>
        <end position="539"/>
    </location>
</feature>
<reference evidence="4 5" key="1">
    <citation type="journal article" date="2011" name="Proc. Natl. Acad. Sci. U.S.A.">
        <title>Evolutionary erosion of yeast sex chromosomes by mating-type switching accidents.</title>
        <authorList>
            <person name="Gordon J.L."/>
            <person name="Armisen D."/>
            <person name="Proux-Wera E."/>
            <person name="Oheigeartaigh S.S."/>
            <person name="Byrne K.P."/>
            <person name="Wolfe K.H."/>
        </authorList>
    </citation>
    <scope>NUCLEOTIDE SEQUENCE [LARGE SCALE GENOMIC DNA]</scope>
    <source>
        <strain evidence="5">ATCC 24235 / CBS 4417 / NBRC 1672 / NRRL Y-8282 / UCD 70-5</strain>
    </source>
</reference>
<dbReference type="STRING" id="1071381.G8BYK6"/>
<keyword evidence="2" id="KW-0812">Transmembrane</keyword>
<dbReference type="PANTHER" id="PTHR31605:SF2">
    <property type="entry name" value="GLYCEROL-3-PHOSPHATE O-ACYLTRANSFERASE 2"/>
    <property type="match status" value="1"/>
</dbReference>
<accession>G8BYK6</accession>
<evidence type="ECO:0000313" key="4">
    <source>
        <dbReference type="EMBL" id="CCE64948.1"/>
    </source>
</evidence>
<dbReference type="GO" id="GO:0005811">
    <property type="term" value="C:lipid droplet"/>
    <property type="evidence" value="ECO:0007669"/>
    <property type="project" value="EnsemblFungi"/>
</dbReference>
<dbReference type="GO" id="GO:0004366">
    <property type="term" value="F:glycerol-3-phosphate O-acyltransferase activity"/>
    <property type="evidence" value="ECO:0007669"/>
    <property type="project" value="EnsemblFungi"/>
</dbReference>
<name>G8BYK6_TETPH</name>
<dbReference type="Proteomes" id="UP000005666">
    <property type="component" value="Chromosome 10"/>
</dbReference>
<dbReference type="RefSeq" id="XP_003687382.1">
    <property type="nucleotide sequence ID" value="XM_003687334.1"/>
</dbReference>
<evidence type="ECO:0000259" key="3">
    <source>
        <dbReference type="SMART" id="SM00563"/>
    </source>
</evidence>
<proteinExistence type="predicted"/>
<dbReference type="GO" id="GO:0008654">
    <property type="term" value="P:phospholipid biosynthetic process"/>
    <property type="evidence" value="ECO:0007669"/>
    <property type="project" value="EnsemblFungi"/>
</dbReference>
<dbReference type="OrthoDB" id="2427554at2759"/>
<feature type="region of interest" description="Disordered" evidence="1">
    <location>
        <begin position="706"/>
        <end position="743"/>
    </location>
</feature>
<evidence type="ECO:0000313" key="5">
    <source>
        <dbReference type="Proteomes" id="UP000005666"/>
    </source>
</evidence>
<dbReference type="HOGENOM" id="CLU_007860_1_0_1"/>
<dbReference type="GO" id="GO:0016287">
    <property type="term" value="F:glycerone-phosphate O-acyltransferase activity"/>
    <property type="evidence" value="ECO:0007669"/>
    <property type="project" value="EnsemblFungi"/>
</dbReference>
<protein>
    <recommendedName>
        <fullName evidence="3">Phospholipid/glycerol acyltransferase domain-containing protein</fullName>
    </recommendedName>
</protein>
<keyword evidence="2" id="KW-0472">Membrane</keyword>
<dbReference type="SMART" id="SM00563">
    <property type="entry name" value="PlsC"/>
    <property type="match status" value="1"/>
</dbReference>
<evidence type="ECO:0000256" key="2">
    <source>
        <dbReference type="SAM" id="Phobius"/>
    </source>
</evidence>
<dbReference type="PANTHER" id="PTHR31605">
    <property type="entry name" value="GLYCEROL-3-PHOSPHATE O-ACYLTRANSFERASE 1"/>
    <property type="match status" value="1"/>
</dbReference>
<feature type="domain" description="Phospholipid/glycerol acyltransferase" evidence="3">
    <location>
        <begin position="79"/>
        <end position="316"/>
    </location>
</feature>
<dbReference type="eggNOG" id="ENOG502QQ2N">
    <property type="taxonomic scope" value="Eukaryota"/>
</dbReference>
<dbReference type="InterPro" id="IPR002123">
    <property type="entry name" value="Plipid/glycerol_acylTrfase"/>
</dbReference>
<dbReference type="GO" id="GO:0090207">
    <property type="term" value="P:regulation of triglyceride metabolic process"/>
    <property type="evidence" value="ECO:0007669"/>
    <property type="project" value="EnsemblFungi"/>
</dbReference>
<dbReference type="GO" id="GO:0005783">
    <property type="term" value="C:endoplasmic reticulum"/>
    <property type="evidence" value="ECO:0007669"/>
    <property type="project" value="EnsemblFungi"/>
</dbReference>
<dbReference type="AlphaFoldDB" id="G8BYK6"/>
<dbReference type="OMA" id="RSRQTCF"/>
<organism evidence="4 5">
    <name type="scientific">Tetrapisispora phaffii (strain ATCC 24235 / CBS 4417 / NBRC 1672 / NRRL Y-8282 / UCD 70-5)</name>
    <name type="common">Yeast</name>
    <name type="synonym">Fabospora phaffii</name>
    <dbReference type="NCBI Taxonomy" id="1071381"/>
    <lineage>
        <taxon>Eukaryota</taxon>
        <taxon>Fungi</taxon>
        <taxon>Dikarya</taxon>
        <taxon>Ascomycota</taxon>
        <taxon>Saccharomycotina</taxon>
        <taxon>Saccharomycetes</taxon>
        <taxon>Saccharomycetales</taxon>
        <taxon>Saccharomycetaceae</taxon>
        <taxon>Tetrapisispora</taxon>
    </lineage>
</organism>
<dbReference type="InterPro" id="IPR052744">
    <property type="entry name" value="GPAT/DAPAT"/>
</dbReference>
<feature type="compositionally biased region" description="Basic and acidic residues" evidence="1">
    <location>
        <begin position="731"/>
        <end position="743"/>
    </location>
</feature>
<sequence length="743" mass="83485">MEETKTNTKSNKVEKTQSSPHIPKNNDSYFNHYNGYVYNFKTWIYDMFILLLSILFKIFFREIKIRGGHNVPPIGTPTILVCAPHANQFIDPSLVMVATRTMLSSEESLDPNRSRQTCFVTAASSFKLPVVAQFGIATGGIPVPRAQDNLKDVDPSLIIYAPDLKNSPNLIKGKVADPLVDKVSLNFTTRFEPKGLLGLPNYLANAKIEKIIDDDTILLASPFRNIDSKIQKKIDNYLINGTTFRYAQKIDNSKVFQNVFNHLHTRGCVGIFPEGGSHDRPSLLPLKAGIAIMALGAVAASPDLKVSIVPVGLNYFHRNKFRSRAVIEYGEPIVVDNTMGEEYIKDSRGSVSNLLKKISNSLYAVTENAPDYETLMVIQAARRLYKPALHNKRLPLTVVCKINRNLLLGYSKFKDDERIVNLKKAVLNYNKKLHSFGIKDHQVEQLKIGWINTARTLAIFVKRVLFLTFYFILSLPGSILFTPIFVTAHYYSKRKQVQGLKKSVVKIKGLDLIATWKIIVALGMAPILYITYSLILVSLCNSIKFNGLVNWMYIPFNNKFLQFGYFYLILVLISYSSLKTGEVGMDVFKSLPPLFVTLFYPSKNIKEIKLQRSKLSTEITNICNELGPEVISDFDKYKTVNTDSEKESSSQSPSLYGHSRSSSINSLFSNALSRVNSRGSLTDIPILGDGMTQSMRLEYINKAYKSDAVGSETEPESEPESKNGIPSKIADLVREKRQNNEQG</sequence>
<dbReference type="EMBL" id="HE612865">
    <property type="protein sequence ID" value="CCE64948.1"/>
    <property type="molecule type" value="Genomic_DNA"/>
</dbReference>
<dbReference type="Pfam" id="PF01553">
    <property type="entry name" value="Acyltransferase"/>
    <property type="match status" value="1"/>
</dbReference>
<dbReference type="SUPFAM" id="SSF69593">
    <property type="entry name" value="Glycerol-3-phosphate (1)-acyltransferase"/>
    <property type="match status" value="1"/>
</dbReference>
<keyword evidence="5" id="KW-1185">Reference proteome</keyword>
<dbReference type="KEGG" id="tpf:TPHA_0J01260"/>
<feature type="transmembrane region" description="Helical" evidence="2">
    <location>
        <begin position="464"/>
        <end position="486"/>
    </location>
</feature>
<keyword evidence="2" id="KW-1133">Transmembrane helix</keyword>
<feature type="compositionally biased region" description="Basic and acidic residues" evidence="1">
    <location>
        <begin position="1"/>
        <end position="15"/>
    </location>
</feature>
<dbReference type="GeneID" id="11533025"/>
<evidence type="ECO:0000256" key="1">
    <source>
        <dbReference type="SAM" id="MobiDB-lite"/>
    </source>
</evidence>
<feature type="transmembrane region" description="Helical" evidence="2">
    <location>
        <begin position="560"/>
        <end position="578"/>
    </location>
</feature>
<feature type="transmembrane region" description="Helical" evidence="2">
    <location>
        <begin position="43"/>
        <end position="60"/>
    </location>
</feature>
<gene>
    <name evidence="4" type="primary">TPHA0J01260</name>
    <name evidence="4" type="ordered locus">TPHA_0J01260</name>
</gene>
<feature type="region of interest" description="Disordered" evidence="1">
    <location>
        <begin position="1"/>
        <end position="21"/>
    </location>
</feature>